<proteinExistence type="predicted"/>
<feature type="compositionally biased region" description="Basic residues" evidence="2">
    <location>
        <begin position="1378"/>
        <end position="1388"/>
    </location>
</feature>
<feature type="region of interest" description="Disordered" evidence="2">
    <location>
        <begin position="1126"/>
        <end position="1244"/>
    </location>
</feature>
<evidence type="ECO:0000313" key="4">
    <source>
        <dbReference type="EMBL" id="PMD41104.1"/>
    </source>
</evidence>
<feature type="region of interest" description="Disordered" evidence="2">
    <location>
        <begin position="532"/>
        <end position="636"/>
    </location>
</feature>
<feature type="compositionally biased region" description="Basic residues" evidence="2">
    <location>
        <begin position="339"/>
        <end position="349"/>
    </location>
</feature>
<dbReference type="GO" id="GO:0008270">
    <property type="term" value="F:zinc ion binding"/>
    <property type="evidence" value="ECO:0007669"/>
    <property type="project" value="UniProtKB-KW"/>
</dbReference>
<feature type="compositionally biased region" description="Basic and acidic residues" evidence="2">
    <location>
        <begin position="1176"/>
        <end position="1189"/>
    </location>
</feature>
<feature type="domain" description="C2H2-type" evidence="3">
    <location>
        <begin position="634"/>
        <end position="662"/>
    </location>
</feature>
<feature type="region of interest" description="Disordered" evidence="2">
    <location>
        <begin position="1376"/>
        <end position="1399"/>
    </location>
</feature>
<evidence type="ECO:0000259" key="3">
    <source>
        <dbReference type="PROSITE" id="PS50157"/>
    </source>
</evidence>
<feature type="region of interest" description="Disordered" evidence="2">
    <location>
        <begin position="669"/>
        <end position="807"/>
    </location>
</feature>
<dbReference type="Pfam" id="PF20222">
    <property type="entry name" value="DUF6581"/>
    <property type="match status" value="1"/>
</dbReference>
<dbReference type="EMBL" id="KZ613944">
    <property type="protein sequence ID" value="PMD41104.1"/>
    <property type="molecule type" value="Genomic_DNA"/>
</dbReference>
<reference evidence="4 5" key="1">
    <citation type="submission" date="2016-04" db="EMBL/GenBank/DDBJ databases">
        <title>A degradative enzymes factory behind the ericoid mycorrhizal symbiosis.</title>
        <authorList>
            <consortium name="DOE Joint Genome Institute"/>
            <person name="Martino E."/>
            <person name="Morin E."/>
            <person name="Grelet G."/>
            <person name="Kuo A."/>
            <person name="Kohler A."/>
            <person name="Daghino S."/>
            <person name="Barry K."/>
            <person name="Choi C."/>
            <person name="Cichocki N."/>
            <person name="Clum A."/>
            <person name="Copeland A."/>
            <person name="Hainaut M."/>
            <person name="Haridas S."/>
            <person name="Labutti K."/>
            <person name="Lindquist E."/>
            <person name="Lipzen A."/>
            <person name="Khouja H.-R."/>
            <person name="Murat C."/>
            <person name="Ohm R."/>
            <person name="Olson A."/>
            <person name="Spatafora J."/>
            <person name="Veneault-Fourrey C."/>
            <person name="Henrissat B."/>
            <person name="Grigoriev I."/>
            <person name="Martin F."/>
            <person name="Perotto S."/>
        </authorList>
    </citation>
    <scope>NUCLEOTIDE SEQUENCE [LARGE SCALE GENOMIC DNA]</scope>
    <source>
        <strain evidence="4 5">F</strain>
    </source>
</reference>
<dbReference type="InterPro" id="IPR046488">
    <property type="entry name" value="Sfc3/Tfc3_C"/>
</dbReference>
<accession>A0A2J6RRG6</accession>
<protein>
    <recommendedName>
        <fullName evidence="3">C2H2-type domain-containing protein</fullName>
    </recommendedName>
</protein>
<gene>
    <name evidence="4" type="ORF">L207DRAFT_632601</name>
</gene>
<keyword evidence="1" id="KW-0862">Zinc</keyword>
<dbReference type="STRING" id="1149755.A0A2J6RRG6"/>
<dbReference type="InterPro" id="IPR013087">
    <property type="entry name" value="Znf_C2H2_type"/>
</dbReference>
<dbReference type="PROSITE" id="PS50157">
    <property type="entry name" value="ZINC_FINGER_C2H2_2"/>
    <property type="match status" value="1"/>
</dbReference>
<feature type="region of interest" description="Disordered" evidence="2">
    <location>
        <begin position="158"/>
        <end position="177"/>
    </location>
</feature>
<feature type="compositionally biased region" description="Basic residues" evidence="2">
    <location>
        <begin position="671"/>
        <end position="680"/>
    </location>
</feature>
<feature type="compositionally biased region" description="Basic and acidic residues" evidence="2">
    <location>
        <begin position="1150"/>
        <end position="1159"/>
    </location>
</feature>
<feature type="compositionally biased region" description="Acidic residues" evidence="2">
    <location>
        <begin position="1160"/>
        <end position="1175"/>
    </location>
</feature>
<feature type="compositionally biased region" description="Low complexity" evidence="2">
    <location>
        <begin position="328"/>
        <end position="338"/>
    </location>
</feature>
<feature type="compositionally biased region" description="Basic and acidic residues" evidence="2">
    <location>
        <begin position="597"/>
        <end position="607"/>
    </location>
</feature>
<feature type="compositionally biased region" description="Basic and acidic residues" evidence="2">
    <location>
        <begin position="1203"/>
        <end position="1218"/>
    </location>
</feature>
<feature type="compositionally biased region" description="Low complexity" evidence="2">
    <location>
        <begin position="540"/>
        <end position="555"/>
    </location>
</feature>
<keyword evidence="1" id="KW-0479">Metal-binding</keyword>
<evidence type="ECO:0000256" key="1">
    <source>
        <dbReference type="PROSITE-ProRule" id="PRU00042"/>
    </source>
</evidence>
<feature type="region of interest" description="Disordered" evidence="2">
    <location>
        <begin position="319"/>
        <end position="355"/>
    </location>
</feature>
<feature type="compositionally biased region" description="Polar residues" evidence="2">
    <location>
        <begin position="227"/>
        <end position="247"/>
    </location>
</feature>
<feature type="compositionally biased region" description="Basic residues" evidence="2">
    <location>
        <begin position="1190"/>
        <end position="1202"/>
    </location>
</feature>
<organism evidence="4 5">
    <name type="scientific">Hyaloscypha variabilis (strain UAMH 11265 / GT02V1 / F)</name>
    <name type="common">Meliniomyces variabilis</name>
    <dbReference type="NCBI Taxonomy" id="1149755"/>
    <lineage>
        <taxon>Eukaryota</taxon>
        <taxon>Fungi</taxon>
        <taxon>Dikarya</taxon>
        <taxon>Ascomycota</taxon>
        <taxon>Pezizomycotina</taxon>
        <taxon>Leotiomycetes</taxon>
        <taxon>Helotiales</taxon>
        <taxon>Hyaloscyphaceae</taxon>
        <taxon>Hyaloscypha</taxon>
        <taxon>Hyaloscypha variabilis</taxon>
    </lineage>
</organism>
<dbReference type="OrthoDB" id="5403573at2759"/>
<feature type="compositionally biased region" description="Acidic residues" evidence="2">
    <location>
        <begin position="565"/>
        <end position="587"/>
    </location>
</feature>
<keyword evidence="5" id="KW-1185">Reference proteome</keyword>
<feature type="compositionally biased region" description="Polar residues" evidence="2">
    <location>
        <begin position="855"/>
        <end position="865"/>
    </location>
</feature>
<feature type="compositionally biased region" description="Basic and acidic residues" evidence="2">
    <location>
        <begin position="104"/>
        <end position="124"/>
    </location>
</feature>
<feature type="compositionally biased region" description="Pro residues" evidence="2">
    <location>
        <begin position="763"/>
        <end position="772"/>
    </location>
</feature>
<feature type="compositionally biased region" description="Basic residues" evidence="2">
    <location>
        <begin position="792"/>
        <end position="805"/>
    </location>
</feature>
<evidence type="ECO:0000256" key="2">
    <source>
        <dbReference type="SAM" id="MobiDB-lite"/>
    </source>
</evidence>
<sequence length="2096" mass="235290">MMDGLVTRVLARALKLIHDEAQRGMSIGELYDKLGFEFGDDFNEVDVALWGEIRQNTAILAKNDDEDIVAITETMLNTFDFGGMYGPNGQNHRRLFCKELPRGGSKRMEANDQEHRQDFREDLSGGRSKRMAADDEELAPPSPKRLSQHDEFSPFADQTASNMEDRPSPHLGFSPSIDQAHISSQHHAFSSSTTQTPSNIENRLSQYPAFSPFTNQTPSNIEHPARQNHQFSPFTSQTPSSVNNLPSQSIYEGSMEFEITPAPVQLPPTLMQSMFAPQAAYVSPYAPAPTVLPPGVLPPPPTVIYQPYVHNNATVWKDILAPPPTPKSKPSAPRSSPPKNRKPRKRRSKANPQVPVEYSAEMEFAPTPHPLGVFRKRTSPDPELFQPPAQIHRPYNLAAPEMASNLAQAEIAIFPEVAARLACAFNHVYGNLVLSKDLNLFGFVQDVQPVPETPMLVLPITSIAENPIISAKGSNPMEIRIKVNDANDADDTNDAKTTYSFAFKETGMEPEPSQLMRNKLISAIVNSQVNLPRVNGSSHPAAQPAAQPAVQPVAQKSNKGKERAVDDDDNDDFGGDDDLPGVDDEDLNLPVAPNSNKGKEPERRETDSPVSKVTKSPKRKYQKSTNPTDPTKPYECSDCSKAWKQSWGLHYHLTQSNTTCNPYNNQARLAEKKKRSKKRGGLTLLNEPAESNESSFFATPSAASQAVAGQPASELSNTESQAIGGQQESQPAPTASESVGEQRPSLPHNHERENASMTLGENPSPPTIPPAVSPEDIALPEDLPEDFPTPTKKPRSQRGRVSKARLSREIRPEDILLPEDLPEDFTQALEMPKRKRGRPRKQPVYNAQAEGAGPSRQSEQLVNDTNEPRATISSRRERATTLKKTAPTHNEETLPDATESEDSAVEFYKTHNTTGVERPRRVAFANEPKISPTKKIYKALPFELPVLREVASELAAATSSETAIPSTSTETSIASASLASQSCEDVLISLVKDNHGIFPGDKSIWIAFAGAWLKKFPNSTMLPESKLCSKTVDHLIESKKLRSIELIWTDSKKRDVTRNILMLLGSKVSSKAMDELKAMIKQVYPDIYIPPQFAPPEPMLSKLNAVASRKLSLAEKDRLRFKEIVAAESESESDSQAQSPMQIDDESSDDDFKAGKASEEEAIDEDMEDDGDDVMEDRGDWQDEEPGHDHNRKKRKRLNTKSRQRDPEHNRAISDGVRRNWAARKATRGQNFFPNRKQRSADRKAKGVEATYLKNRCWDAPVAYMPDPETGAWNQDIKPKKIHRKSGRRPNEPRLPIVLTFMQAESGAWSFQPYGHGAPVVYARPARRRDEEGKYLERIHRDYRPVIFPTKNRVHLPAMLPLPQIVNSSNISRVTGLPKRKYQRKGRKERSTTGSRMSKDAGAAISAINRFPTFVLENAKDTKDPSKPAIDEVAILTFFEPPKLLPGAPTNIGLESLPPKFGLLASLYKGTSAVAHRFQPDYHNLKFSEPSIVTGGEDPNRGSWTVGVWQPVVSSRYSVTWDDATAMTMETLPFDKLDFAVDSDVEAPKKKKGGRKKRHKAQHVMIPPEQLTQNTRLEFTRIMTALPADLKAIFENPEDATKMLGVEVAKPNRAAKHNRRIKGKKAVLSARDEKRLIVTVIILRTLTGGLNCTIDWVIVSQSFQDYTCNFLAKYWNTLQHSKKEIIERLSDDFQEYFLRAYKRKQIPMIDFNKLTAFQWQQLVKWVIKNKHIDTSLLKKQKKLRSTDIEMSNNLAEIPLPPNAKSWRDQVLSDKTAHYKKLELATAEPRTMCWEEDARQPTEDEHRVVRSWVRAVALTPDEEYDLKFAQKKLISLVDKAMIKSIVVGLQEQKVLLRATRTRRFFGCVFEVTGKFLEPLNKVDVHVAQFVDAAVMKNQLDMRFWQGEETFPHSYFANPGNMMCVSSLQSQQMVTMETFKWPSQNKQLGVLDGGGYETRKIPRDLYKFDIVLKPTDKWVQDSDNEQLQKFLAAQPPRGSEAGEIPIWYGVTEKVNYDIWKRVLCSIGSFMHCRSATTVENIMEHFGSTFEEWELSTLLNWGTELGLFVRAGGGWDVGTWWWLMLGRVCNDGRLLGKGK</sequence>
<evidence type="ECO:0000313" key="5">
    <source>
        <dbReference type="Proteomes" id="UP000235786"/>
    </source>
</evidence>
<feature type="region of interest" description="Disordered" evidence="2">
    <location>
        <begin position="104"/>
        <end position="150"/>
    </location>
</feature>
<keyword evidence="1" id="KW-0863">Zinc-finger</keyword>
<feature type="compositionally biased region" description="Polar residues" evidence="2">
    <location>
        <begin position="689"/>
        <end position="704"/>
    </location>
</feature>
<feature type="region of interest" description="Disordered" evidence="2">
    <location>
        <begin position="829"/>
        <end position="902"/>
    </location>
</feature>
<dbReference type="Proteomes" id="UP000235786">
    <property type="component" value="Unassembled WGS sequence"/>
</dbReference>
<feature type="region of interest" description="Disordered" evidence="2">
    <location>
        <begin position="220"/>
        <end position="247"/>
    </location>
</feature>
<name>A0A2J6RRG6_HYAVF</name>
<feature type="compositionally biased region" description="Polar residues" evidence="2">
    <location>
        <begin position="713"/>
        <end position="739"/>
    </location>
</feature>